<evidence type="ECO:0000259" key="9">
    <source>
        <dbReference type="PROSITE" id="PS50048"/>
    </source>
</evidence>
<reference evidence="10" key="1">
    <citation type="journal article" date="2020" name="BMC Genomics">
        <title>Correction to: Identification and distribution of gene clusters required for synthesis of sphingolipid metabolism inhibitors in diverse species of the filamentous fungus Fusarium.</title>
        <authorList>
            <person name="Kim H.S."/>
            <person name="Lohmar J.M."/>
            <person name="Busman M."/>
            <person name="Brown D.W."/>
            <person name="Naumann T.A."/>
            <person name="Divon H.H."/>
            <person name="Lysoe E."/>
            <person name="Uhlig S."/>
            <person name="Proctor R.H."/>
        </authorList>
    </citation>
    <scope>NUCLEOTIDE SEQUENCE</scope>
    <source>
        <strain evidence="10">NRRL 20472</strain>
    </source>
</reference>
<dbReference type="InterPro" id="IPR007219">
    <property type="entry name" value="XnlR_reg_dom"/>
</dbReference>
<protein>
    <recommendedName>
        <fullName evidence="9">Zn(2)-C6 fungal-type domain-containing protein</fullName>
    </recommendedName>
</protein>
<dbReference type="EMBL" id="JABEXW010000117">
    <property type="protein sequence ID" value="KAF4970555.1"/>
    <property type="molecule type" value="Genomic_DNA"/>
</dbReference>
<dbReference type="PANTHER" id="PTHR42812:SF12">
    <property type="entry name" value="BETA-XYLOSIDASE-RELATED"/>
    <property type="match status" value="1"/>
</dbReference>
<gene>
    <name evidence="10" type="ORF">FSARC_2464</name>
</gene>
<evidence type="ECO:0000313" key="10">
    <source>
        <dbReference type="EMBL" id="KAF4970555.1"/>
    </source>
</evidence>
<comment type="similarity">
    <text evidence="1">Belongs to the glycosyl hydrolase 43 family.</text>
</comment>
<organism evidence="10 11">
    <name type="scientific">Fusarium sarcochroum</name>
    <dbReference type="NCBI Taxonomy" id="1208366"/>
    <lineage>
        <taxon>Eukaryota</taxon>
        <taxon>Fungi</taxon>
        <taxon>Dikarya</taxon>
        <taxon>Ascomycota</taxon>
        <taxon>Pezizomycotina</taxon>
        <taxon>Sordariomycetes</taxon>
        <taxon>Hypocreomycetidae</taxon>
        <taxon>Hypocreales</taxon>
        <taxon>Nectriaceae</taxon>
        <taxon>Fusarium</taxon>
        <taxon>Fusarium lateritium species complex</taxon>
    </lineage>
</organism>
<dbReference type="SMART" id="SM00066">
    <property type="entry name" value="GAL4"/>
    <property type="match status" value="1"/>
</dbReference>
<name>A0A8H4U6P5_9HYPO</name>
<dbReference type="GO" id="GO:0003677">
    <property type="term" value="F:DNA binding"/>
    <property type="evidence" value="ECO:0007669"/>
    <property type="project" value="InterPro"/>
</dbReference>
<dbReference type="GO" id="GO:0008270">
    <property type="term" value="F:zinc ion binding"/>
    <property type="evidence" value="ECO:0007669"/>
    <property type="project" value="InterPro"/>
</dbReference>
<evidence type="ECO:0000256" key="5">
    <source>
        <dbReference type="ARBA" id="ARBA00023295"/>
    </source>
</evidence>
<dbReference type="CDD" id="cd00067">
    <property type="entry name" value="GAL4"/>
    <property type="match status" value="1"/>
</dbReference>
<dbReference type="InterPro" id="IPR036864">
    <property type="entry name" value="Zn2-C6_fun-type_DNA-bd_sf"/>
</dbReference>
<dbReference type="Pfam" id="PF04616">
    <property type="entry name" value="Glyco_hydro_43"/>
    <property type="match status" value="1"/>
</dbReference>
<accession>A0A8H4U6P5</accession>
<dbReference type="OrthoDB" id="408373at2759"/>
<sequence length="1150" mass="129050">MRARLARQACEPCRRRKIRCDAQRPGCGHCQASDVPCEYSSQRRKRGPKPRSLLATDGESTLPIVPESPSQPIGTRQQAQSPTDDSPAFSSLSSADRLTHPTQVPSPVETFHSLADVSTPGIALAYEPHDRAQQVHQNLATTLEGLMRPLEETINACIDKCMLSLFPTLPIFHPATLKQNSRLLLRSSQHLFEATVDSTRPHVMREFAHLTALFAAVSCRRTQSPEVGRNEALTTAFLAATRGMMACCEDWDIGRADSSSLVIRVCQSTALHHLGKTRSSWLLLGEALRLAMDMRLFDERSYLGLDSLESKLRRNIWGMLCTSDMSASVLNNRPLSYHEIYLDDVETAPVELRNDFSLLTGELGPFDSQYEMKLYEGFYMCQKLWKTATNMLLNMTILSRTRKASDFEISFQDASHLGIMQSYVDFCGILDSLPDWLHNPDNHNAGGEEATVYQRRAFWNQRADIVVTFHCLRLTLLQRAIQKDLCSLLGLTDHPDMLALQKVEIASNLASAATNMPFEALQANGEPLVEKLRRAGVSLLEITHQNWRSELYLSADNKNVVHLLNGEFSHPTNGSSPIRLLRNLHYKPSCRFISGVKPSLALTFHPLTTPYTHYTMSIGQLVEYSNPIVPGFNPDPSIVFVDGIFYLATSSFHVFPGLPIYASRDLKRWTHIGNAVNRPEQLDLSKGSMVKVPLDTGHFMIGAGGLFAPTIRYHNGKFYIICTNFGEFKEPFEVQNFIISCTDIWAGNWSDPVNVDFKGIDPSLYFEDDGRVYFQGCFMIYRTKQPTCTIKQFEIDVETGKHLTEEREIWGGHAQYDTEGPHIYKIGKWYYLLVAEGGTFEHHMLCISRSENIWGPYEDYEQNPIMTADGTGEYIQNIGHGELFQDGEGHWWVVGLGVRNENEGEPLGKDNFVAPLGRESFLAPVEWPEGGWPKVFQPKIKFSARPVKTAEGLPELVAPANVDNLYIRTPDLSKYKVPQGRTSPITLYPSITNLSAPTETSTFLGRRQLSLNASSTASLEISSLENGIEAGLTLYKDHLRHVSLNFESTSKMVTCRLTNLEKDNKLLGEMVVGAEAQRVEFKIQADPKKWTFSARTVSEAESKAAQWVELGAVEAWKMVAREMTGPLFGVFAHTSQEREAAPVHFKDFVT</sequence>
<dbReference type="CDD" id="cd12148">
    <property type="entry name" value="fungal_TF_MHR"/>
    <property type="match status" value="1"/>
</dbReference>
<dbReference type="PROSITE" id="PS50048">
    <property type="entry name" value="ZN2_CY6_FUNGAL_2"/>
    <property type="match status" value="1"/>
</dbReference>
<feature type="active site" description="Proton donor" evidence="6">
    <location>
        <position position="819"/>
    </location>
</feature>
<reference evidence="10" key="2">
    <citation type="submission" date="2020-05" db="EMBL/GenBank/DDBJ databases">
        <authorList>
            <person name="Kim H.-S."/>
            <person name="Proctor R.H."/>
            <person name="Brown D.W."/>
        </authorList>
    </citation>
    <scope>NUCLEOTIDE SEQUENCE</scope>
    <source>
        <strain evidence="10">NRRL 20472</strain>
    </source>
</reference>
<evidence type="ECO:0000256" key="7">
    <source>
        <dbReference type="PIRSR" id="PIRSR606710-2"/>
    </source>
</evidence>
<dbReference type="AlphaFoldDB" id="A0A8H4U6P5"/>
<evidence type="ECO:0000256" key="2">
    <source>
        <dbReference type="ARBA" id="ARBA00022723"/>
    </source>
</evidence>
<dbReference type="SUPFAM" id="SSF57701">
    <property type="entry name" value="Zn2/Cys6 DNA-binding domain"/>
    <property type="match status" value="1"/>
</dbReference>
<evidence type="ECO:0000256" key="3">
    <source>
        <dbReference type="ARBA" id="ARBA00022801"/>
    </source>
</evidence>
<dbReference type="InterPro" id="IPR041542">
    <property type="entry name" value="GH43_C2"/>
</dbReference>
<feature type="domain" description="Zn(2)-C6 fungal-type" evidence="9">
    <location>
        <begin position="9"/>
        <end position="39"/>
    </location>
</feature>
<dbReference type="InterPro" id="IPR013320">
    <property type="entry name" value="ConA-like_dom_sf"/>
</dbReference>
<proteinExistence type="inferred from homology"/>
<keyword evidence="2" id="KW-0479">Metal-binding</keyword>
<keyword evidence="4" id="KW-0539">Nucleus</keyword>
<dbReference type="Gene3D" id="2.115.10.20">
    <property type="entry name" value="Glycosyl hydrolase domain, family 43"/>
    <property type="match status" value="1"/>
</dbReference>
<dbReference type="CDD" id="cd18617">
    <property type="entry name" value="GH43_XynB-like"/>
    <property type="match status" value="1"/>
</dbReference>
<evidence type="ECO:0000256" key="4">
    <source>
        <dbReference type="ARBA" id="ARBA00023242"/>
    </source>
</evidence>
<dbReference type="SUPFAM" id="SSF75005">
    <property type="entry name" value="Arabinanase/levansucrase/invertase"/>
    <property type="match status" value="1"/>
</dbReference>
<dbReference type="InterPro" id="IPR023296">
    <property type="entry name" value="Glyco_hydro_beta-prop_sf"/>
</dbReference>
<dbReference type="InterPro" id="IPR006710">
    <property type="entry name" value="Glyco_hydro_43"/>
</dbReference>
<evidence type="ECO:0000256" key="8">
    <source>
        <dbReference type="SAM" id="MobiDB-lite"/>
    </source>
</evidence>
<feature type="region of interest" description="Disordered" evidence="8">
    <location>
        <begin position="26"/>
        <end position="107"/>
    </location>
</feature>
<dbReference type="GO" id="GO:0005975">
    <property type="term" value="P:carbohydrate metabolic process"/>
    <property type="evidence" value="ECO:0007669"/>
    <property type="project" value="InterPro"/>
</dbReference>
<dbReference type="SUPFAM" id="SSF49899">
    <property type="entry name" value="Concanavalin A-like lectins/glucanases"/>
    <property type="match status" value="1"/>
</dbReference>
<dbReference type="InterPro" id="IPR051795">
    <property type="entry name" value="Glycosyl_Hydrlase_43"/>
</dbReference>
<dbReference type="PROSITE" id="PS00463">
    <property type="entry name" value="ZN2_CY6_FUNGAL_1"/>
    <property type="match status" value="1"/>
</dbReference>
<dbReference type="GO" id="GO:0006351">
    <property type="term" value="P:DNA-templated transcription"/>
    <property type="evidence" value="ECO:0007669"/>
    <property type="project" value="InterPro"/>
</dbReference>
<keyword evidence="3" id="KW-0378">Hydrolase</keyword>
<keyword evidence="5" id="KW-0326">Glycosidase</keyword>
<dbReference type="PANTHER" id="PTHR42812">
    <property type="entry name" value="BETA-XYLOSIDASE"/>
    <property type="match status" value="1"/>
</dbReference>
<feature type="compositionally biased region" description="Polar residues" evidence="8">
    <location>
        <begin position="68"/>
        <end position="105"/>
    </location>
</feature>
<evidence type="ECO:0000256" key="6">
    <source>
        <dbReference type="PIRSR" id="PIRSR606710-1"/>
    </source>
</evidence>
<dbReference type="GO" id="GO:0004553">
    <property type="term" value="F:hydrolase activity, hydrolyzing O-glycosyl compounds"/>
    <property type="evidence" value="ECO:0007669"/>
    <property type="project" value="InterPro"/>
</dbReference>
<evidence type="ECO:0000256" key="1">
    <source>
        <dbReference type="ARBA" id="ARBA00009865"/>
    </source>
</evidence>
<dbReference type="Pfam" id="PF17851">
    <property type="entry name" value="GH43_C2"/>
    <property type="match status" value="1"/>
</dbReference>
<dbReference type="Gene3D" id="4.10.240.10">
    <property type="entry name" value="Zn(2)-C6 fungal-type DNA-binding domain"/>
    <property type="match status" value="1"/>
</dbReference>
<evidence type="ECO:0000313" key="11">
    <source>
        <dbReference type="Proteomes" id="UP000622797"/>
    </source>
</evidence>
<dbReference type="Proteomes" id="UP000622797">
    <property type="component" value="Unassembled WGS sequence"/>
</dbReference>
<dbReference type="InterPro" id="IPR001138">
    <property type="entry name" value="Zn2Cys6_DnaBD"/>
</dbReference>
<comment type="caution">
    <text evidence="10">The sequence shown here is derived from an EMBL/GenBank/DDBJ whole genome shotgun (WGS) entry which is preliminary data.</text>
</comment>
<keyword evidence="11" id="KW-1185">Reference proteome</keyword>
<dbReference type="Pfam" id="PF00172">
    <property type="entry name" value="Zn_clus"/>
    <property type="match status" value="1"/>
</dbReference>
<dbReference type="Gene3D" id="2.60.120.200">
    <property type="match status" value="1"/>
</dbReference>
<feature type="active site" description="Proton acceptor" evidence="6">
    <location>
        <position position="635"/>
    </location>
</feature>
<dbReference type="SMART" id="SM00906">
    <property type="entry name" value="Fungal_trans"/>
    <property type="match status" value="1"/>
</dbReference>
<feature type="site" description="Important for catalytic activity, responsible for pKa modulation of the active site Glu and correct orientation of both the proton donor and substrate" evidence="7">
    <location>
        <position position="761"/>
    </location>
</feature>
<dbReference type="GO" id="GO:0000981">
    <property type="term" value="F:DNA-binding transcription factor activity, RNA polymerase II-specific"/>
    <property type="evidence" value="ECO:0007669"/>
    <property type="project" value="InterPro"/>
</dbReference>